<proteinExistence type="predicted"/>
<dbReference type="Proteomes" id="UP000464787">
    <property type="component" value="Chromosome"/>
</dbReference>
<reference evidence="1 2" key="1">
    <citation type="submission" date="2020-01" db="EMBL/GenBank/DDBJ databases">
        <title>Genome sequencing of strain KACC 21265.</title>
        <authorList>
            <person name="Heo J."/>
            <person name="Kim S.-J."/>
            <person name="Kim J.-S."/>
            <person name="Hong S.-B."/>
            <person name="Kwon S.-W."/>
        </authorList>
    </citation>
    <scope>NUCLEOTIDE SEQUENCE [LARGE SCALE GENOMIC DNA]</scope>
    <source>
        <strain evidence="1 2">KACC 21265</strain>
    </source>
</reference>
<dbReference type="AlphaFoldDB" id="A0A857J495"/>
<keyword evidence="2" id="KW-1185">Reference proteome</keyword>
<organism evidence="1 2">
    <name type="scientific">Xylophilus rhododendri</name>
    <dbReference type="NCBI Taxonomy" id="2697032"/>
    <lineage>
        <taxon>Bacteria</taxon>
        <taxon>Pseudomonadati</taxon>
        <taxon>Pseudomonadota</taxon>
        <taxon>Betaproteobacteria</taxon>
        <taxon>Burkholderiales</taxon>
        <taxon>Xylophilus</taxon>
    </lineage>
</organism>
<dbReference type="KEGG" id="xyk:GT347_12685"/>
<evidence type="ECO:0000313" key="2">
    <source>
        <dbReference type="Proteomes" id="UP000464787"/>
    </source>
</evidence>
<sequence length="85" mass="9353">MTAFVHPSFSSFDSQQAGADRAAKIVRAIGAPLRRLAERVAAYMADHRTAAEDHKMWEMALADARVMADISRAMKQGAPNKVAFY</sequence>
<name>A0A857J495_9BURK</name>
<dbReference type="RefSeq" id="WP_160552287.1">
    <property type="nucleotide sequence ID" value="NZ_CP047650.1"/>
</dbReference>
<evidence type="ECO:0000313" key="1">
    <source>
        <dbReference type="EMBL" id="QHI98770.1"/>
    </source>
</evidence>
<dbReference type="EMBL" id="CP047650">
    <property type="protein sequence ID" value="QHI98770.1"/>
    <property type="molecule type" value="Genomic_DNA"/>
</dbReference>
<accession>A0A857J495</accession>
<protein>
    <submittedName>
        <fullName evidence="1">Uncharacterized protein</fullName>
    </submittedName>
</protein>
<gene>
    <name evidence="1" type="ORF">GT347_12685</name>
</gene>